<evidence type="ECO:0000256" key="3">
    <source>
        <dbReference type="SAM" id="Phobius"/>
    </source>
</evidence>
<dbReference type="Pfam" id="PF00264">
    <property type="entry name" value="Tyrosinase"/>
    <property type="match status" value="1"/>
</dbReference>
<gene>
    <name evidence="5" type="ORF">BP00DRAFT_96131</name>
</gene>
<evidence type="ECO:0000313" key="5">
    <source>
        <dbReference type="EMBL" id="PYI33806.1"/>
    </source>
</evidence>
<dbReference type="PROSITE" id="PS00498">
    <property type="entry name" value="TYROSINASE_2"/>
    <property type="match status" value="1"/>
</dbReference>
<dbReference type="GO" id="GO:0016491">
    <property type="term" value="F:oxidoreductase activity"/>
    <property type="evidence" value="ECO:0007669"/>
    <property type="project" value="InterPro"/>
</dbReference>
<dbReference type="InterPro" id="IPR002227">
    <property type="entry name" value="Tyrosinase_Cu-bd"/>
</dbReference>
<dbReference type="PANTHER" id="PTHR11474:SF126">
    <property type="entry name" value="TYROSINASE-LIKE PROTEIN TYR-1-RELATED"/>
    <property type="match status" value="1"/>
</dbReference>
<organism evidence="5 6">
    <name type="scientific">Aspergillus indologenus CBS 114.80</name>
    <dbReference type="NCBI Taxonomy" id="1450541"/>
    <lineage>
        <taxon>Eukaryota</taxon>
        <taxon>Fungi</taxon>
        <taxon>Dikarya</taxon>
        <taxon>Ascomycota</taxon>
        <taxon>Pezizomycotina</taxon>
        <taxon>Eurotiomycetes</taxon>
        <taxon>Eurotiomycetidae</taxon>
        <taxon>Eurotiales</taxon>
        <taxon>Aspergillaceae</taxon>
        <taxon>Aspergillus</taxon>
        <taxon>Aspergillus subgen. Circumdati</taxon>
    </lineage>
</organism>
<keyword evidence="3" id="KW-0472">Membrane</keyword>
<dbReference type="Gene3D" id="1.10.1280.10">
    <property type="entry name" value="Di-copper center containing domain from catechol oxidase"/>
    <property type="match status" value="1"/>
</dbReference>
<keyword evidence="3" id="KW-1133">Transmembrane helix</keyword>
<sequence length="411" mass="45432">MMVMTRQSATVSGTCAPTTALSLAKCALWGIATSLVLVEASPALAGRKTLIHKPAVANTCEKINYRKSWNALTDAEKHEYIRAELCLMSHPPVTGLVENATNVWDEFANIQITQGNDIRKIISLMSTVFLFLWLILLPSLLPPDYVGQFLPWHRYYVRTHELALQQLCNYTGAHPYWDELTDLGRGNISASPIFDPHTGFGGNGTGTNSCVADGPFRNLTLHISNHHQRGDEFCLSRALSQSSFSTEKAANVETCFGYANYTDAWQCYNGNPHGGGHGGVGGLMLDPIDSCNDPLFFMHHAYLDKLWWEWQLANYPHRLVDMGGNNTAPQYILDQAGLSQPGADILNYDGDPGTTTTLNHTLWMNWITANTTVGVVMQLNGSVMCAEYVIDERATIHNTSVHTEGNYVSEF</sequence>
<dbReference type="EMBL" id="KZ825480">
    <property type="protein sequence ID" value="PYI33806.1"/>
    <property type="molecule type" value="Genomic_DNA"/>
</dbReference>
<keyword evidence="6" id="KW-1185">Reference proteome</keyword>
<feature type="transmembrane region" description="Helical" evidence="3">
    <location>
        <begin position="121"/>
        <end position="141"/>
    </location>
</feature>
<reference evidence="5 6" key="1">
    <citation type="submission" date="2018-02" db="EMBL/GenBank/DDBJ databases">
        <title>The genomes of Aspergillus section Nigri reveals drivers in fungal speciation.</title>
        <authorList>
            <consortium name="DOE Joint Genome Institute"/>
            <person name="Vesth T.C."/>
            <person name="Nybo J."/>
            <person name="Theobald S."/>
            <person name="Brandl J."/>
            <person name="Frisvad J.C."/>
            <person name="Nielsen K.F."/>
            <person name="Lyhne E.K."/>
            <person name="Kogle M.E."/>
            <person name="Kuo A."/>
            <person name="Riley R."/>
            <person name="Clum A."/>
            <person name="Nolan M."/>
            <person name="Lipzen A."/>
            <person name="Salamov A."/>
            <person name="Henrissat B."/>
            <person name="Wiebenga A."/>
            <person name="De vries R.P."/>
            <person name="Grigoriev I.V."/>
            <person name="Mortensen U.H."/>
            <person name="Andersen M.R."/>
            <person name="Baker S.E."/>
        </authorList>
    </citation>
    <scope>NUCLEOTIDE SEQUENCE [LARGE SCALE GENOMIC DNA]</scope>
    <source>
        <strain evidence="5 6">CBS 114.80</strain>
    </source>
</reference>
<feature type="domain" description="Tyrosinase copper-binding" evidence="4">
    <location>
        <begin position="293"/>
        <end position="304"/>
    </location>
</feature>
<keyword evidence="3" id="KW-0812">Transmembrane</keyword>
<name>A0A2V5JDM1_9EURO</name>
<keyword evidence="1" id="KW-0479">Metal-binding</keyword>
<evidence type="ECO:0000256" key="1">
    <source>
        <dbReference type="ARBA" id="ARBA00022723"/>
    </source>
</evidence>
<dbReference type="InterPro" id="IPR008922">
    <property type="entry name" value="Di-copper_centre_dom_sf"/>
</dbReference>
<dbReference type="SUPFAM" id="SSF48056">
    <property type="entry name" value="Di-copper centre-containing domain"/>
    <property type="match status" value="1"/>
</dbReference>
<protein>
    <submittedName>
        <fullName evidence="5">Di-copper centre-containing protein</fullName>
    </submittedName>
</protein>
<evidence type="ECO:0000259" key="4">
    <source>
        <dbReference type="PROSITE" id="PS00498"/>
    </source>
</evidence>
<evidence type="ECO:0000256" key="2">
    <source>
        <dbReference type="ARBA" id="ARBA00023008"/>
    </source>
</evidence>
<dbReference type="PANTHER" id="PTHR11474">
    <property type="entry name" value="TYROSINASE FAMILY MEMBER"/>
    <property type="match status" value="1"/>
</dbReference>
<proteinExistence type="predicted"/>
<dbReference type="GO" id="GO:0046872">
    <property type="term" value="F:metal ion binding"/>
    <property type="evidence" value="ECO:0007669"/>
    <property type="project" value="UniProtKB-KW"/>
</dbReference>
<dbReference type="AlphaFoldDB" id="A0A2V5JDM1"/>
<evidence type="ECO:0000313" key="6">
    <source>
        <dbReference type="Proteomes" id="UP000248817"/>
    </source>
</evidence>
<dbReference type="PRINTS" id="PR00092">
    <property type="entry name" value="TYROSINASE"/>
</dbReference>
<dbReference type="Proteomes" id="UP000248817">
    <property type="component" value="Unassembled WGS sequence"/>
</dbReference>
<keyword evidence="2" id="KW-0186">Copper</keyword>
<dbReference type="InterPro" id="IPR050316">
    <property type="entry name" value="Tyrosinase/Hemocyanin"/>
</dbReference>
<accession>A0A2V5JDM1</accession>